<reference evidence="3" key="1">
    <citation type="journal article" date="2022" name="New Phytol.">
        <title>Evolutionary transition to the ectomycorrhizal habit in the genomes of a hyperdiverse lineage of mushroom-forming fungi.</title>
        <authorList>
            <person name="Looney B."/>
            <person name="Miyauchi S."/>
            <person name="Morin E."/>
            <person name="Drula E."/>
            <person name="Courty P.E."/>
            <person name="Kohler A."/>
            <person name="Kuo A."/>
            <person name="LaButti K."/>
            <person name="Pangilinan J."/>
            <person name="Lipzen A."/>
            <person name="Riley R."/>
            <person name="Andreopoulos W."/>
            <person name="He G."/>
            <person name="Johnson J."/>
            <person name="Nolan M."/>
            <person name="Tritt A."/>
            <person name="Barry K.W."/>
            <person name="Grigoriev I.V."/>
            <person name="Nagy L.G."/>
            <person name="Hibbett D."/>
            <person name="Henrissat B."/>
            <person name="Matheny P.B."/>
            <person name="Labbe J."/>
            <person name="Martin F.M."/>
        </authorList>
    </citation>
    <scope>NUCLEOTIDE SEQUENCE</scope>
    <source>
        <strain evidence="3">BPL690</strain>
    </source>
</reference>
<organism evidence="3 4">
    <name type="scientific">Multifurca ochricompacta</name>
    <dbReference type="NCBI Taxonomy" id="376703"/>
    <lineage>
        <taxon>Eukaryota</taxon>
        <taxon>Fungi</taxon>
        <taxon>Dikarya</taxon>
        <taxon>Basidiomycota</taxon>
        <taxon>Agaricomycotina</taxon>
        <taxon>Agaricomycetes</taxon>
        <taxon>Russulales</taxon>
        <taxon>Russulaceae</taxon>
        <taxon>Multifurca</taxon>
    </lineage>
</organism>
<dbReference type="Proteomes" id="UP001203297">
    <property type="component" value="Unassembled WGS sequence"/>
</dbReference>
<dbReference type="SUPFAM" id="SSF54695">
    <property type="entry name" value="POZ domain"/>
    <property type="match status" value="1"/>
</dbReference>
<dbReference type="AlphaFoldDB" id="A0AAD4QP08"/>
<evidence type="ECO:0000313" key="3">
    <source>
        <dbReference type="EMBL" id="KAI0301722.1"/>
    </source>
</evidence>
<dbReference type="Gene3D" id="3.30.710.10">
    <property type="entry name" value="Potassium Channel Kv1.1, Chain A"/>
    <property type="match status" value="2"/>
</dbReference>
<proteinExistence type="predicted"/>
<dbReference type="EMBL" id="WTXG01000013">
    <property type="protein sequence ID" value="KAI0301722.1"/>
    <property type="molecule type" value="Genomic_DNA"/>
</dbReference>
<dbReference type="PROSITE" id="PS50097">
    <property type="entry name" value="BTB"/>
    <property type="match status" value="1"/>
</dbReference>
<dbReference type="InterPro" id="IPR000210">
    <property type="entry name" value="BTB/POZ_dom"/>
</dbReference>
<dbReference type="CDD" id="cd18186">
    <property type="entry name" value="BTB_POZ_ZBTB_KLHL-like"/>
    <property type="match status" value="1"/>
</dbReference>
<comment type="caution">
    <text evidence="3">The sequence shown here is derived from an EMBL/GenBank/DDBJ whole genome shotgun (WGS) entry which is preliminary data.</text>
</comment>
<evidence type="ECO:0000259" key="2">
    <source>
        <dbReference type="PROSITE" id="PS50097"/>
    </source>
</evidence>
<accession>A0AAD4QP08</accession>
<keyword evidence="4" id="KW-1185">Reference proteome</keyword>
<feature type="compositionally biased region" description="Polar residues" evidence="1">
    <location>
        <begin position="313"/>
        <end position="323"/>
    </location>
</feature>
<evidence type="ECO:0000313" key="4">
    <source>
        <dbReference type="Proteomes" id="UP001203297"/>
    </source>
</evidence>
<feature type="domain" description="BTB" evidence="2">
    <location>
        <begin position="337"/>
        <end position="409"/>
    </location>
</feature>
<protein>
    <recommendedName>
        <fullName evidence="2">BTB domain-containing protein</fullName>
    </recommendedName>
</protein>
<name>A0AAD4QP08_9AGAM</name>
<gene>
    <name evidence="3" type="ORF">B0F90DRAFT_1717291</name>
</gene>
<sequence>MSTAPPNNWLFDTPTVVPCGDSSTSDAETLFDFYPDADIILRSSDHHEFRVPRIYIINSSPPLRKLLVQAISNLDTPSIEREASLATVQLPERSSILSRLLTFIFPVPATLPSTIEEIMELLSVAQKYEIYPVLTQIRDRIARQHPKFISPETALRVYSLAQKYKLREEDSMTIEDLEDKLDVMPGAFLYELWKFHQRARGNLLLDILGFRMTDLRQTLKDLQCSQLGCFGFPRWLDNYVDSITKTPAVFDITEFHMALTRHVVPSSTSLNGCSHCGSISSETMHEFWIALETVVQGSFGKAELFLSLVTGEPRSQSHPTSMDQPPPPRPNLNLREADVVLQSSDNANFPVHKSVLATSSPFFSDLFSFAQPSDDEVVDGLHVIRLTEDAEVLHCLITMLYPIPSVIPDSYDRVLDLLAVTQKYDMAAVQSSLRVEISQKTFPALTSTPAAPFHAYAIASSKGLTPEMEHAARLTLDYPMTFESIGDELKLFDGWALRDLAHFRKRCRDSIVLFLKSLLDCHEEPSKIWVGCLNTPRNRSRDQGLLLAGWLHDLILRNIRELQRGFTCALPNEEGLRKQYMTALQAHIRETGCSFCSRVHVMEGDWYWERTENGLSLAKQQVCFNSNVSGVAGNL</sequence>
<dbReference type="InterPro" id="IPR011333">
    <property type="entry name" value="SKP1/BTB/POZ_sf"/>
</dbReference>
<dbReference type="Pfam" id="PF00651">
    <property type="entry name" value="BTB"/>
    <property type="match status" value="2"/>
</dbReference>
<dbReference type="SMART" id="SM00225">
    <property type="entry name" value="BTB"/>
    <property type="match status" value="2"/>
</dbReference>
<evidence type="ECO:0000256" key="1">
    <source>
        <dbReference type="SAM" id="MobiDB-lite"/>
    </source>
</evidence>
<feature type="region of interest" description="Disordered" evidence="1">
    <location>
        <begin position="312"/>
        <end position="331"/>
    </location>
</feature>